<dbReference type="InterPro" id="IPR000719">
    <property type="entry name" value="Prot_kinase_dom"/>
</dbReference>
<feature type="region of interest" description="Disordered" evidence="17">
    <location>
        <begin position="670"/>
        <end position="692"/>
    </location>
</feature>
<dbReference type="InterPro" id="IPR011009">
    <property type="entry name" value="Kinase-like_dom_sf"/>
</dbReference>
<dbReference type="GO" id="GO:0046872">
    <property type="term" value="F:metal ion binding"/>
    <property type="evidence" value="ECO:0007669"/>
    <property type="project" value="UniProtKB-KW"/>
</dbReference>
<dbReference type="Pfam" id="PF00069">
    <property type="entry name" value="Pkinase"/>
    <property type="match status" value="1"/>
</dbReference>
<keyword evidence="7" id="KW-0479">Metal-binding</keyword>
<evidence type="ECO:0000256" key="1">
    <source>
        <dbReference type="ARBA" id="ARBA00001946"/>
    </source>
</evidence>
<dbReference type="FunFam" id="1.10.510.10:FF:000624">
    <property type="entry name" value="Mitogen-activated protein kinase"/>
    <property type="match status" value="1"/>
</dbReference>
<dbReference type="InterPro" id="IPR050117">
    <property type="entry name" value="MAPK"/>
</dbReference>
<dbReference type="eggNOG" id="KOG0661">
    <property type="taxonomic scope" value="Eukaryota"/>
</dbReference>
<keyword evidence="5" id="KW-0723">Serine/threonine-protein kinase</keyword>
<evidence type="ECO:0000256" key="11">
    <source>
        <dbReference type="ARBA" id="ARBA00022842"/>
    </source>
</evidence>
<keyword evidence="9" id="KW-0418">Kinase</keyword>
<feature type="compositionally biased region" description="Polar residues" evidence="17">
    <location>
        <begin position="617"/>
        <end position="635"/>
    </location>
</feature>
<evidence type="ECO:0000256" key="12">
    <source>
        <dbReference type="ARBA" id="ARBA00023242"/>
    </source>
</evidence>
<dbReference type="Gene3D" id="3.30.200.20">
    <property type="entry name" value="Phosphorylase Kinase, domain 1"/>
    <property type="match status" value="1"/>
</dbReference>
<dbReference type="InterPro" id="IPR017441">
    <property type="entry name" value="Protein_kinase_ATP_BS"/>
</dbReference>
<sequence>MNKYRTLQQLGDGSFGSVIQAENLESGETVAIKKMKKNYYRWDECLSLREVKSLKKLNNHVNIIRLKEVLREHDKLYFVFEYADGNLYQKMRNQNGVLFTESTVKAYTFQVLHGLAYMHKHGFFHRDMKPENLLLVGDIVKIADFGLARETRSLPPYTEYVSTRWYRAPEVLLRSTHYSSPIDIWAVGAIMAELFTLKPLFPGASEIDEIFRVCSICGTPTAESVDSIPAASPASSIMPQNSVISPTSTFIATSTVDRTSSQRSRHREHSYYDKQGMSTSLSSRMGFMCGGAWQEGLRLAANMSFKFPTLPAIPFAECVPNAPDYALQIMTDMLRYDPHRRPTAQEALQHVWFTELNDSPLNPNLISIDTAEFPMAELGDSNESHSIASQHQHPIRGSIHHGSLTVKNPSKQAKTQIEDGGPASQKWFAGVSNKIAHENESSVSHLPIATSIQSIVSLDIDGQFNSNTNLEPNQHQNLKSYANATDTFGSTKAVGMSSFDMLKSNPELNFQKESNQDILFDDGKKPNSNFPLHGTSSRHNFVTDADRLTSSFTNSMRREWENSSLGGIAIEGVSIKDIHSYSPALHDKNELAGSTAALNTATRLSSISKSHQERNSETQTRSSPSGALKHSTCTEGQGCERNSESSVWLDNSQFESRVNDRVDIGESQRQSFHQYHQEQQRFDPTSRQKHPDQSLHQATQFQHIQQHQPIPSIYKQPQAYPSFEQDHTRSHPMPPPSAIPHRIPEPVVSLSRQPPILIHQEDHRYIEDETIRSKLVHDQRLSGDDKTVLSKQQWKSNTGLMSIKEPVPLHSYPTQQQRMRPLQQVMPASPTKKLSGGIENVQPTVSIHSAGIKLGAVKKPGFFAGLFQRESHQQPTAVPLKKEGRILYLQGQSVRSPTRPIPSTIAMYAHTNRQSIGTIHPAYPSGGPSHNSTLSTVYGQQGRNSVGMPLPAAALQNRSQTSIYNASQQQLHKSHHKRSNGLISSTNGLSDGSRIHASHSNVKNEGLGHATQSIPQYTTSMLPPIATHSHTYGAGGGLFDGVGKRQQQLLQSQSLQQPPRESGFGTQAPLRSPQRKPARRNVFGV</sequence>
<keyword evidence="10 16" id="KW-0067">ATP-binding</keyword>
<comment type="cofactor">
    <cofactor evidence="1">
        <name>Mg(2+)</name>
        <dbReference type="ChEBI" id="CHEBI:18420"/>
    </cofactor>
</comment>
<dbReference type="SMART" id="SM00220">
    <property type="entry name" value="S_TKc"/>
    <property type="match status" value="1"/>
</dbReference>
<evidence type="ECO:0000256" key="2">
    <source>
        <dbReference type="ARBA" id="ARBA00004123"/>
    </source>
</evidence>
<evidence type="ECO:0000256" key="7">
    <source>
        <dbReference type="ARBA" id="ARBA00022723"/>
    </source>
</evidence>
<organism evidence="19 20">
    <name type="scientific">Batrachochytrium dendrobatidis (strain JEL423)</name>
    <dbReference type="NCBI Taxonomy" id="403673"/>
    <lineage>
        <taxon>Eukaryota</taxon>
        <taxon>Fungi</taxon>
        <taxon>Fungi incertae sedis</taxon>
        <taxon>Chytridiomycota</taxon>
        <taxon>Chytridiomycota incertae sedis</taxon>
        <taxon>Chytridiomycetes</taxon>
        <taxon>Rhizophydiales</taxon>
        <taxon>Rhizophydiales incertae sedis</taxon>
        <taxon>Batrachochytrium</taxon>
    </lineage>
</organism>
<evidence type="ECO:0000256" key="14">
    <source>
        <dbReference type="ARBA" id="ARBA00047899"/>
    </source>
</evidence>
<dbReference type="InterPro" id="IPR008271">
    <property type="entry name" value="Ser/Thr_kinase_AS"/>
</dbReference>
<evidence type="ECO:0000256" key="3">
    <source>
        <dbReference type="ARBA" id="ARBA00004138"/>
    </source>
</evidence>
<evidence type="ECO:0000256" key="6">
    <source>
        <dbReference type="ARBA" id="ARBA00022679"/>
    </source>
</evidence>
<keyword evidence="8 16" id="KW-0547">Nucleotide-binding</keyword>
<name>A0A177WFF0_BATDL</name>
<evidence type="ECO:0000256" key="4">
    <source>
        <dbReference type="ARBA" id="ARBA00012513"/>
    </source>
</evidence>
<dbReference type="Gene3D" id="1.10.510.10">
    <property type="entry name" value="Transferase(Phosphotransferase) domain 1"/>
    <property type="match status" value="1"/>
</dbReference>
<comment type="subcellular location">
    <subcellularLocation>
        <location evidence="3">Cell projection</location>
        <location evidence="3">Cilium</location>
    </subcellularLocation>
    <subcellularLocation>
        <location evidence="2">Nucleus</location>
    </subcellularLocation>
</comment>
<dbReference type="STRING" id="403673.A0A177WFF0"/>
<feature type="binding site" evidence="16">
    <location>
        <position position="34"/>
    </location>
    <ligand>
        <name>ATP</name>
        <dbReference type="ChEBI" id="CHEBI:30616"/>
    </ligand>
</feature>
<feature type="region of interest" description="Disordered" evidence="17">
    <location>
        <begin position="1052"/>
        <end position="1085"/>
    </location>
</feature>
<evidence type="ECO:0000313" key="20">
    <source>
        <dbReference type="Proteomes" id="UP000077115"/>
    </source>
</evidence>
<reference evidence="19 20" key="2">
    <citation type="submission" date="2016-05" db="EMBL/GenBank/DDBJ databases">
        <title>Lineage-specific infection strategies underlie the spectrum of fungal disease in amphibians.</title>
        <authorList>
            <person name="Cuomo C.A."/>
            <person name="Farrer R.A."/>
            <person name="James T."/>
            <person name="Longcore J."/>
            <person name="Birren B."/>
        </authorList>
    </citation>
    <scope>NUCLEOTIDE SEQUENCE [LARGE SCALE GENOMIC DNA]</scope>
    <source>
        <strain evidence="19 20">JEL423</strain>
    </source>
</reference>
<gene>
    <name evidence="19" type="ORF">BDEG_22401</name>
</gene>
<keyword evidence="12" id="KW-0539">Nucleus</keyword>
<dbReference type="SUPFAM" id="SSF56112">
    <property type="entry name" value="Protein kinase-like (PK-like)"/>
    <property type="match status" value="1"/>
</dbReference>
<dbReference type="CDD" id="cd07830">
    <property type="entry name" value="STKc_MAK_like"/>
    <property type="match status" value="1"/>
</dbReference>
<keyword evidence="6" id="KW-0808">Transferase</keyword>
<evidence type="ECO:0000259" key="18">
    <source>
        <dbReference type="PROSITE" id="PS50011"/>
    </source>
</evidence>
<dbReference type="FunFam" id="3.30.200.20:FF:000071">
    <property type="entry name" value="serine/threonine-protein kinase MAK isoform X1"/>
    <property type="match status" value="1"/>
</dbReference>
<evidence type="ECO:0000256" key="10">
    <source>
        <dbReference type="ARBA" id="ARBA00022840"/>
    </source>
</evidence>
<dbReference type="PROSITE" id="PS00107">
    <property type="entry name" value="PROTEIN_KINASE_ATP"/>
    <property type="match status" value="1"/>
</dbReference>
<dbReference type="EC" id="2.7.11.1" evidence="4"/>
<evidence type="ECO:0000256" key="17">
    <source>
        <dbReference type="SAM" id="MobiDB-lite"/>
    </source>
</evidence>
<dbReference type="GO" id="GO:0004674">
    <property type="term" value="F:protein serine/threonine kinase activity"/>
    <property type="evidence" value="ECO:0007669"/>
    <property type="project" value="UniProtKB-KW"/>
</dbReference>
<evidence type="ECO:0000256" key="5">
    <source>
        <dbReference type="ARBA" id="ARBA00022527"/>
    </source>
</evidence>
<reference evidence="19 20" key="1">
    <citation type="submission" date="2006-10" db="EMBL/GenBank/DDBJ databases">
        <title>The Genome Sequence of Batrachochytrium dendrobatidis JEL423.</title>
        <authorList>
            <consortium name="The Broad Institute Genome Sequencing Platform"/>
            <person name="Birren B."/>
            <person name="Lander E."/>
            <person name="Galagan J."/>
            <person name="Cuomo C."/>
            <person name="Devon K."/>
            <person name="Jaffe D."/>
            <person name="Butler J."/>
            <person name="Alvarez P."/>
            <person name="Gnerre S."/>
            <person name="Grabherr M."/>
            <person name="Kleber M."/>
            <person name="Mauceli E."/>
            <person name="Brockman W."/>
            <person name="Young S."/>
            <person name="LaButti K."/>
            <person name="Sykes S."/>
            <person name="DeCaprio D."/>
            <person name="Crawford M."/>
            <person name="Koehrsen M."/>
            <person name="Engels R."/>
            <person name="Montgomery P."/>
            <person name="Pearson M."/>
            <person name="Howarth C."/>
            <person name="Larson L."/>
            <person name="White J."/>
            <person name="O'Leary S."/>
            <person name="Kodira C."/>
            <person name="Zeng Q."/>
            <person name="Yandava C."/>
            <person name="Alvarado L."/>
            <person name="Longcore J."/>
            <person name="James T."/>
        </authorList>
    </citation>
    <scope>NUCLEOTIDE SEQUENCE [LARGE SCALE GENOMIC DNA]</scope>
    <source>
        <strain evidence="19 20">JEL423</strain>
    </source>
</reference>
<dbReference type="EMBL" id="DS022301">
    <property type="protein sequence ID" value="OAJ38482.1"/>
    <property type="molecule type" value="Genomic_DNA"/>
</dbReference>
<evidence type="ECO:0000256" key="16">
    <source>
        <dbReference type="PROSITE-ProRule" id="PRU10141"/>
    </source>
</evidence>
<evidence type="ECO:0000313" key="19">
    <source>
        <dbReference type="EMBL" id="OAJ38482.1"/>
    </source>
</evidence>
<dbReference type="OrthoDB" id="2158884at2759"/>
<keyword evidence="11" id="KW-0460">Magnesium</keyword>
<comment type="catalytic activity">
    <reaction evidence="14">
        <text>L-threonyl-[protein] + ATP = O-phospho-L-threonyl-[protein] + ADP + H(+)</text>
        <dbReference type="Rhea" id="RHEA:46608"/>
        <dbReference type="Rhea" id="RHEA-COMP:11060"/>
        <dbReference type="Rhea" id="RHEA-COMP:11605"/>
        <dbReference type="ChEBI" id="CHEBI:15378"/>
        <dbReference type="ChEBI" id="CHEBI:30013"/>
        <dbReference type="ChEBI" id="CHEBI:30616"/>
        <dbReference type="ChEBI" id="CHEBI:61977"/>
        <dbReference type="ChEBI" id="CHEBI:456216"/>
        <dbReference type="EC" id="2.7.11.1"/>
    </reaction>
</comment>
<proteinExistence type="predicted"/>
<dbReference type="GO" id="GO:0005524">
    <property type="term" value="F:ATP binding"/>
    <property type="evidence" value="ECO:0007669"/>
    <property type="project" value="UniProtKB-UniRule"/>
</dbReference>
<feature type="domain" description="Protein kinase" evidence="18">
    <location>
        <begin position="4"/>
        <end position="353"/>
    </location>
</feature>
<dbReference type="GO" id="GO:0005929">
    <property type="term" value="C:cilium"/>
    <property type="evidence" value="ECO:0007669"/>
    <property type="project" value="UniProtKB-SubCell"/>
</dbReference>
<evidence type="ECO:0000256" key="9">
    <source>
        <dbReference type="ARBA" id="ARBA00022777"/>
    </source>
</evidence>
<dbReference type="PANTHER" id="PTHR24055">
    <property type="entry name" value="MITOGEN-ACTIVATED PROTEIN KINASE"/>
    <property type="match status" value="1"/>
</dbReference>
<accession>A0A177WFF0</accession>
<dbReference type="PROSITE" id="PS00108">
    <property type="entry name" value="PROTEIN_KINASE_ST"/>
    <property type="match status" value="1"/>
</dbReference>
<feature type="compositionally biased region" description="Basic and acidic residues" evidence="17">
    <location>
        <begin position="675"/>
        <end position="692"/>
    </location>
</feature>
<dbReference type="PROSITE" id="PS50011">
    <property type="entry name" value="PROTEIN_KINASE_DOM"/>
    <property type="match status" value="1"/>
</dbReference>
<evidence type="ECO:0000256" key="13">
    <source>
        <dbReference type="ARBA" id="ARBA00023273"/>
    </source>
</evidence>
<keyword evidence="13" id="KW-0966">Cell projection</keyword>
<feature type="compositionally biased region" description="Polar residues" evidence="17">
    <location>
        <begin position="981"/>
        <end position="990"/>
    </location>
</feature>
<protein>
    <recommendedName>
        <fullName evidence="4">non-specific serine/threonine protein kinase</fullName>
        <ecNumber evidence="4">2.7.11.1</ecNumber>
    </recommendedName>
</protein>
<dbReference type="AlphaFoldDB" id="A0A177WFF0"/>
<dbReference type="VEuPathDB" id="FungiDB:BDEG_22401"/>
<feature type="region of interest" description="Disordered" evidence="17">
    <location>
        <begin position="964"/>
        <end position="1009"/>
    </location>
</feature>
<dbReference type="GO" id="GO:0005634">
    <property type="term" value="C:nucleus"/>
    <property type="evidence" value="ECO:0007669"/>
    <property type="project" value="UniProtKB-SubCell"/>
</dbReference>
<evidence type="ECO:0000256" key="15">
    <source>
        <dbReference type="ARBA" id="ARBA00048679"/>
    </source>
</evidence>
<comment type="catalytic activity">
    <reaction evidence="15">
        <text>L-seryl-[protein] + ATP = O-phospho-L-seryl-[protein] + ADP + H(+)</text>
        <dbReference type="Rhea" id="RHEA:17989"/>
        <dbReference type="Rhea" id="RHEA-COMP:9863"/>
        <dbReference type="Rhea" id="RHEA-COMP:11604"/>
        <dbReference type="ChEBI" id="CHEBI:15378"/>
        <dbReference type="ChEBI" id="CHEBI:29999"/>
        <dbReference type="ChEBI" id="CHEBI:30616"/>
        <dbReference type="ChEBI" id="CHEBI:83421"/>
        <dbReference type="ChEBI" id="CHEBI:456216"/>
        <dbReference type="EC" id="2.7.11.1"/>
    </reaction>
</comment>
<feature type="region of interest" description="Disordered" evidence="17">
    <location>
        <begin position="605"/>
        <end position="647"/>
    </location>
</feature>
<dbReference type="Proteomes" id="UP000077115">
    <property type="component" value="Unassembled WGS sequence"/>
</dbReference>
<evidence type="ECO:0000256" key="8">
    <source>
        <dbReference type="ARBA" id="ARBA00022741"/>
    </source>
</evidence>